<evidence type="ECO:0000313" key="3">
    <source>
        <dbReference type="Proteomes" id="UP000052015"/>
    </source>
</evidence>
<dbReference type="Proteomes" id="UP000052015">
    <property type="component" value="Unassembled WGS sequence"/>
</dbReference>
<dbReference type="STRING" id="908809.ABG79_01033"/>
<accession>A0A0R3K137</accession>
<proteinExistence type="predicted"/>
<dbReference type="AlphaFoldDB" id="A0A0R3K137"/>
<feature type="compositionally biased region" description="Basic residues" evidence="1">
    <location>
        <begin position="43"/>
        <end position="53"/>
    </location>
</feature>
<feature type="region of interest" description="Disordered" evidence="1">
    <location>
        <begin position="39"/>
        <end position="62"/>
    </location>
</feature>
<comment type="caution">
    <text evidence="2">The sequence shown here is derived from an EMBL/GenBank/DDBJ whole genome shotgun (WGS) entry which is preliminary data.</text>
</comment>
<name>A0A0R3K137_CALMK</name>
<evidence type="ECO:0000313" key="2">
    <source>
        <dbReference type="EMBL" id="KRQ87230.1"/>
    </source>
</evidence>
<keyword evidence="3" id="KW-1185">Reference proteome</keyword>
<sequence>MTMRKARFTNLFGHQTEFASENLLGQDRHYHREAKSQKAQLRSAHKHGTRKNYKIPFERKLT</sequence>
<protein>
    <submittedName>
        <fullName evidence="2">Uncharacterized protein</fullName>
    </submittedName>
</protein>
<evidence type="ECO:0000256" key="1">
    <source>
        <dbReference type="SAM" id="MobiDB-lite"/>
    </source>
</evidence>
<dbReference type="EMBL" id="LKHP01000004">
    <property type="protein sequence ID" value="KRQ87230.1"/>
    <property type="molecule type" value="Genomic_DNA"/>
</dbReference>
<reference evidence="2 3" key="1">
    <citation type="submission" date="2015-09" db="EMBL/GenBank/DDBJ databases">
        <title>Draft genome sequence of a Caloramator mitchellensis, a moderate thermophile from the Great Artesian Basin of Australia.</title>
        <authorList>
            <person name="Patel B.K."/>
        </authorList>
    </citation>
    <scope>NUCLEOTIDE SEQUENCE [LARGE SCALE GENOMIC DNA]</scope>
    <source>
        <strain evidence="2 3">VF08</strain>
    </source>
</reference>
<dbReference type="OrthoDB" id="2382288at2"/>
<organism evidence="2 3">
    <name type="scientific">Caloramator mitchellensis</name>
    <dbReference type="NCBI Taxonomy" id="908809"/>
    <lineage>
        <taxon>Bacteria</taxon>
        <taxon>Bacillati</taxon>
        <taxon>Bacillota</taxon>
        <taxon>Clostridia</taxon>
        <taxon>Eubacteriales</taxon>
        <taxon>Clostridiaceae</taxon>
        <taxon>Caloramator</taxon>
    </lineage>
</organism>
<gene>
    <name evidence="2" type="ORF">ABG79_01033</name>
</gene>
<dbReference type="RefSeq" id="WP_057977803.1">
    <property type="nucleotide sequence ID" value="NZ_LKHP01000004.1"/>
</dbReference>